<feature type="region of interest" description="Disordered" evidence="1">
    <location>
        <begin position="225"/>
        <end position="274"/>
    </location>
</feature>
<gene>
    <name evidence="2" type="ORF">EHS24_006969</name>
</gene>
<organism evidence="2 3">
    <name type="scientific">Apiotrichum porosum</name>
    <dbReference type="NCBI Taxonomy" id="105984"/>
    <lineage>
        <taxon>Eukaryota</taxon>
        <taxon>Fungi</taxon>
        <taxon>Dikarya</taxon>
        <taxon>Basidiomycota</taxon>
        <taxon>Agaricomycotina</taxon>
        <taxon>Tremellomycetes</taxon>
        <taxon>Trichosporonales</taxon>
        <taxon>Trichosporonaceae</taxon>
        <taxon>Apiotrichum</taxon>
    </lineage>
</organism>
<feature type="compositionally biased region" description="Low complexity" evidence="1">
    <location>
        <begin position="11"/>
        <end position="34"/>
    </location>
</feature>
<feature type="compositionally biased region" description="Low complexity" evidence="1">
    <location>
        <begin position="49"/>
        <end position="76"/>
    </location>
</feature>
<evidence type="ECO:0000313" key="3">
    <source>
        <dbReference type="Proteomes" id="UP000279236"/>
    </source>
</evidence>
<feature type="compositionally biased region" description="Low complexity" evidence="1">
    <location>
        <begin position="137"/>
        <end position="155"/>
    </location>
</feature>
<feature type="region of interest" description="Disordered" evidence="1">
    <location>
        <begin position="645"/>
        <end position="671"/>
    </location>
</feature>
<proteinExistence type="predicted"/>
<feature type="region of interest" description="Disordered" evidence="1">
    <location>
        <begin position="1"/>
        <end position="198"/>
    </location>
</feature>
<dbReference type="STRING" id="105984.A0A427XWR6"/>
<dbReference type="GeneID" id="39591512"/>
<dbReference type="SUPFAM" id="SSF57716">
    <property type="entry name" value="Glucocorticoid receptor-like (DNA-binding domain)"/>
    <property type="match status" value="1"/>
</dbReference>
<feature type="region of interest" description="Disordered" evidence="1">
    <location>
        <begin position="466"/>
        <end position="514"/>
    </location>
</feature>
<feature type="compositionally biased region" description="Polar residues" evidence="1">
    <location>
        <begin position="650"/>
        <end position="662"/>
    </location>
</feature>
<feature type="compositionally biased region" description="Polar residues" evidence="1">
    <location>
        <begin position="491"/>
        <end position="501"/>
    </location>
</feature>
<reference evidence="2 3" key="1">
    <citation type="submission" date="2018-11" db="EMBL/GenBank/DDBJ databases">
        <title>Genome sequence of Apiotrichum porosum DSM 27194.</title>
        <authorList>
            <person name="Aliyu H."/>
            <person name="Gorte O."/>
            <person name="Ochsenreither K."/>
        </authorList>
    </citation>
    <scope>NUCLEOTIDE SEQUENCE [LARGE SCALE GENOMIC DNA]</scope>
    <source>
        <strain evidence="2 3">DSM 27194</strain>
    </source>
</reference>
<protein>
    <recommendedName>
        <fullName evidence="4">GATA-type domain-containing protein</fullName>
    </recommendedName>
</protein>
<feature type="compositionally biased region" description="Polar residues" evidence="1">
    <location>
        <begin position="103"/>
        <end position="136"/>
    </location>
</feature>
<evidence type="ECO:0008006" key="4">
    <source>
        <dbReference type="Google" id="ProtNLM"/>
    </source>
</evidence>
<dbReference type="Proteomes" id="UP000279236">
    <property type="component" value="Unassembled WGS sequence"/>
</dbReference>
<accession>A0A427XWR6</accession>
<feature type="compositionally biased region" description="Polar residues" evidence="1">
    <location>
        <begin position="234"/>
        <end position="264"/>
    </location>
</feature>
<feature type="region of interest" description="Disordered" evidence="1">
    <location>
        <begin position="427"/>
        <end position="446"/>
    </location>
</feature>
<evidence type="ECO:0000313" key="2">
    <source>
        <dbReference type="EMBL" id="RSH83294.1"/>
    </source>
</evidence>
<evidence type="ECO:0000256" key="1">
    <source>
        <dbReference type="SAM" id="MobiDB-lite"/>
    </source>
</evidence>
<sequence>MAYHDPRARTGAAASSGPSSDSNGAGYGSLSRSTGLGGGGSSSNGGGSYPSAGAASGQQGLHPSPSPQHQQQYGQYDYPLYGGYEYGRNSSSSNTAGGPGPGTASSNNNTAPVSSSSMLANTNNSQAPDSTTAPTMQSSPTYPFYQQQQQQQTQQNGGGGPGGMPSASSSASASGHAAAGPSSSQVVSGQSGSGSVMAPLPEHIEAGIMASSTWLLQPDGEYQVSFPEIGTSGDIASNNSATQPQPFQQPSDLRTSPTASSHLSHTPLPIHQQQHPKAYTFASSFTPSAAPTIQNTEPLIVSDADDISGWRLAIESTPFTSGLEGISGLPLQVYHATTALGAAPPPPFPANMRHATEWPPSKMAPYDKEVEQLTLYVNELINLLADFAVTPENPTPAPPPPYLHTRVSRYATLVRETLASLESRSQPYLDPTFVQPPPSREMSEAEREMDLIRARREVLRDKALQAKRDIATGGGAPGSRPRQSLPPPGVMQQQGYPSDQRTGPRPAPLSSRPQHEIWHCQSCRTTQASEWNDGPGGPRSLCDQCYFHNEQLRRKRDGGDGDFSSIPAGPRPNGIGQEAEEKRVTTPSPSSLLKRWAGGRQTHFYSLNLGIPGLIYSQSTRTRQGLHTQEMTKFRRFQTRFEKMAENERPNNQPPSTSSSIKLHQAPSMCG</sequence>
<dbReference type="EMBL" id="RSCE01000004">
    <property type="protein sequence ID" value="RSH83294.1"/>
    <property type="molecule type" value="Genomic_DNA"/>
</dbReference>
<keyword evidence="3" id="KW-1185">Reference proteome</keyword>
<feature type="compositionally biased region" description="Gly residues" evidence="1">
    <location>
        <begin position="35"/>
        <end position="48"/>
    </location>
</feature>
<dbReference type="OrthoDB" id="2162994at2759"/>
<name>A0A427XWR6_9TREE</name>
<feature type="region of interest" description="Disordered" evidence="1">
    <location>
        <begin position="553"/>
        <end position="591"/>
    </location>
</feature>
<dbReference type="AlphaFoldDB" id="A0A427XWR6"/>
<feature type="compositionally biased region" description="Low complexity" evidence="1">
    <location>
        <begin position="164"/>
        <end position="196"/>
    </location>
</feature>
<dbReference type="RefSeq" id="XP_028477246.1">
    <property type="nucleotide sequence ID" value="XM_028622354.1"/>
</dbReference>
<comment type="caution">
    <text evidence="2">The sequence shown here is derived from an EMBL/GenBank/DDBJ whole genome shotgun (WGS) entry which is preliminary data.</text>
</comment>